<dbReference type="EMBL" id="FOWX01000017">
    <property type="protein sequence ID" value="SFP74174.1"/>
    <property type="molecule type" value="Genomic_DNA"/>
</dbReference>
<dbReference type="InterPro" id="IPR051083">
    <property type="entry name" value="GrpII_Intron_Splice-Mob/Def"/>
</dbReference>
<dbReference type="InterPro" id="IPR000477">
    <property type="entry name" value="RT_dom"/>
</dbReference>
<dbReference type="RefSeq" id="WP_141123949.1">
    <property type="nucleotide sequence ID" value="NZ_FOWX01000017.1"/>
</dbReference>
<dbReference type="OrthoDB" id="9793236at2"/>
<reference evidence="4" key="1">
    <citation type="submission" date="2016-10" db="EMBL/GenBank/DDBJ databases">
        <authorList>
            <person name="Varghese N."/>
            <person name="Submissions S."/>
        </authorList>
    </citation>
    <scope>NUCLEOTIDE SEQUENCE [LARGE SCALE GENOMIC DNA]</scope>
    <source>
        <strain evidence="4">DSM 17834</strain>
    </source>
</reference>
<evidence type="ECO:0000256" key="1">
    <source>
        <dbReference type="ARBA" id="ARBA00034120"/>
    </source>
</evidence>
<accession>A0A1I5STP9</accession>
<dbReference type="STRING" id="289003.SAMN05216190_11765"/>
<proteinExistence type="inferred from homology"/>
<comment type="similarity">
    <text evidence="1">Belongs to the bacterial reverse transcriptase family.</text>
</comment>
<dbReference type="PANTHER" id="PTHR34047">
    <property type="entry name" value="NUCLEAR INTRON MATURASE 1, MITOCHONDRIAL-RELATED"/>
    <property type="match status" value="1"/>
</dbReference>
<evidence type="ECO:0000259" key="2">
    <source>
        <dbReference type="PROSITE" id="PS50878"/>
    </source>
</evidence>
<dbReference type="AlphaFoldDB" id="A0A1I5STP9"/>
<evidence type="ECO:0000313" key="4">
    <source>
        <dbReference type="Proteomes" id="UP000198784"/>
    </source>
</evidence>
<dbReference type="PANTHER" id="PTHR34047:SF8">
    <property type="entry name" value="PROTEIN YKFC"/>
    <property type="match status" value="1"/>
</dbReference>
<gene>
    <name evidence="3" type="ORF">SAMN05216190_11765</name>
</gene>
<dbReference type="CDD" id="cd01646">
    <property type="entry name" value="RT_Bac_retron_I"/>
    <property type="match status" value="1"/>
</dbReference>
<sequence length="1278" mass="144056">MSVVDSRYDRLSPQIGLLQDEVILAQAWKKTHTFIRRHNWYADVLELDASAVCLADNLSLWSKSISSGEYQTAPAWLVPAPKNGLWGFRENDEGGWGPRKSGNGDEPVLRPLAHIGIKEQTIATAIMLCLADCIETAQGDTSQDALAASTAKVYSYGNRLFCSWSKDHSAATFSWGNSNTYSRYFQDYQRFVERPVALAKQAEAEGEENVFIVSLDLSAFFDSIDVDLLIERMRDEYARFVGATDEEYLDSDEAFWTATSAALKFDWRAEDQPLANLFRDQLLPLGLPQGLVGSGFFANAYLLKFDRVVGAFIGRRPRKRSFRIHDYCRYVDDIRLVVSVDKDEGDFVDPTQLGSEISDWVQRLLKRHTAPTDNPDAYLKINERKTQLEPLVEVGGESGTAVRMKTFQKQLSGPFDVDSLRQLESGLNGLLSLAELSLVEDESSPLLTQGLQLASVAKLKLEVRDDTLTRFSAYRLVRSLRMRRSMTDLTESTDGKDPKIDLIQDYQAVARRLVSAWAVNPSLVQVLRYALDLYPSTDLLEPIEQALMSKIDQATSTGEFGKRVAWYVLADLFKAGATETGKEAESDSTLSVADVGSYRVALSILAKKIIERKDSPWYVQQQATLLLASQRQAASLAKSVEELRFYRVLSSYVRFRPLEDEVLAQEQLVVSLVGHQLLNDIPHYEKWFIRFCENRDKVVVGKAWQAIAETSSDLFMSLLESPRSGMSDAISKVPRYLTRYLAARWDKGTDPLPTRKWLPLLTVITHPSELFAQENALLVLARALGRDKTIRAFDPEILTLLNVEVRSDDWDKLNNPSLANLDARAIEHIKTTGGYYDTPSWCRPEEAWKYAFGRLLRAASTGEPDFTVRHWLTREDSGWYSGIRSTWHKRRLGMLHTAEGLRGTTAAITPWFSELLLNLLRWPGIAGRDQVESVNIRTRTDFLKTIEKRIDEQALIFGESSNLPIYRYPFEWRLNVKRGLRVVMVQGLMPMQAHFDRGLEGLDDPGYREQHRNHTAALLHLTTKHLAARDYVLGRSEKPHFDLVVFPELSIHVDDQDLMRAFSDATGAMLFYGLLGAADLGGNPINAARWLVPQMRAQGRSWVQVDQGKFHLTPGEKTLGINSWRPYQVVIELHDPSSSTSSPYRLTGSICFDATDLALAADLRDESHMYVVSAMNKDVKTFDGMVAALRYHMYQHILIANIGEYGGSTAQAPYDQEHRRLISHSHGSEQLAISVFDVRMEDFGPELQAAGPGIKKLKEVTERIGKTPPAGLKRRATT</sequence>
<dbReference type="PROSITE" id="PS50878">
    <property type="entry name" value="RT_POL"/>
    <property type="match status" value="1"/>
</dbReference>
<evidence type="ECO:0000313" key="3">
    <source>
        <dbReference type="EMBL" id="SFP74174.1"/>
    </source>
</evidence>
<name>A0A1I5STP9_9PSED</name>
<feature type="domain" description="Reverse transcriptase" evidence="2">
    <location>
        <begin position="144"/>
        <end position="399"/>
    </location>
</feature>
<protein>
    <recommendedName>
        <fullName evidence="2">Reverse transcriptase domain-containing protein</fullName>
    </recommendedName>
</protein>
<organism evidence="3 4">
    <name type="scientific">Pseudomonas borbori</name>
    <dbReference type="NCBI Taxonomy" id="289003"/>
    <lineage>
        <taxon>Bacteria</taxon>
        <taxon>Pseudomonadati</taxon>
        <taxon>Pseudomonadota</taxon>
        <taxon>Gammaproteobacteria</taxon>
        <taxon>Pseudomonadales</taxon>
        <taxon>Pseudomonadaceae</taxon>
        <taxon>Pseudomonas</taxon>
    </lineage>
</organism>
<dbReference type="Proteomes" id="UP000198784">
    <property type="component" value="Unassembled WGS sequence"/>
</dbReference>
<keyword evidence="4" id="KW-1185">Reference proteome</keyword>